<organism evidence="1">
    <name type="scientific">Siphoviridae sp. ctJ3t72</name>
    <dbReference type="NCBI Taxonomy" id="2826240"/>
    <lineage>
        <taxon>Viruses</taxon>
        <taxon>Duplodnaviria</taxon>
        <taxon>Heunggongvirae</taxon>
        <taxon>Uroviricota</taxon>
        <taxon>Caudoviricetes</taxon>
    </lineage>
</organism>
<reference evidence="1" key="1">
    <citation type="journal article" date="2021" name="Proc. Natl. Acad. Sci. U.S.A.">
        <title>A Catalog of Tens of Thousands of Viruses from Human Metagenomes Reveals Hidden Associations with Chronic Diseases.</title>
        <authorList>
            <person name="Tisza M.J."/>
            <person name="Buck C.B."/>
        </authorList>
    </citation>
    <scope>NUCLEOTIDE SEQUENCE</scope>
    <source>
        <strain evidence="1">CtJ3t72</strain>
    </source>
</reference>
<evidence type="ECO:0000313" key="1">
    <source>
        <dbReference type="EMBL" id="DAE20641.1"/>
    </source>
</evidence>
<proteinExistence type="predicted"/>
<name>A0A8S5QPA3_9CAUD</name>
<protein>
    <submittedName>
        <fullName evidence="1">Uncharacterized protein</fullName>
    </submittedName>
</protein>
<accession>A0A8S5QPA3</accession>
<sequence length="63" mass="7070">MKIELERNQIMLIQDVLNVLADLANGRIEADRADTVVCNIRSAILNARDDFKTAVDKAVKNED</sequence>
<dbReference type="EMBL" id="BK015698">
    <property type="protein sequence ID" value="DAE20641.1"/>
    <property type="molecule type" value="Genomic_DNA"/>
</dbReference>